<keyword evidence="7" id="KW-0805">Transcription regulation</keyword>
<keyword evidence="4" id="KW-0677">Repeat</keyword>
<keyword evidence="8" id="KW-0804">Transcription</keyword>
<dbReference type="InterPro" id="IPR019786">
    <property type="entry name" value="Zinc_finger_PHD-type_CS"/>
</dbReference>
<dbReference type="PROSITE" id="PS50089">
    <property type="entry name" value="ZF_RING_2"/>
    <property type="match status" value="1"/>
</dbReference>
<dbReference type="GO" id="GO:0005634">
    <property type="term" value="C:nucleus"/>
    <property type="evidence" value="ECO:0000318"/>
    <property type="project" value="GO_Central"/>
</dbReference>
<gene>
    <name evidence="15" type="primary">20216234</name>
    <name evidence="14" type="ORF">HELRODRAFT_83646</name>
</gene>
<dbReference type="PANTHER" id="PTHR12360:SF12">
    <property type="entry name" value="TRANSCRIPTIONAL REPRESSOR NF-X1"/>
    <property type="match status" value="1"/>
</dbReference>
<dbReference type="Proteomes" id="UP000015101">
    <property type="component" value="Unassembled WGS sequence"/>
</dbReference>
<dbReference type="InterPro" id="IPR036867">
    <property type="entry name" value="R3H_dom_sf"/>
</dbReference>
<dbReference type="PROSITE" id="PS01359">
    <property type="entry name" value="ZF_PHD_1"/>
    <property type="match status" value="1"/>
</dbReference>
<comment type="subcellular location">
    <subcellularLocation>
        <location evidence="1">Nucleus</location>
    </subcellularLocation>
</comment>
<dbReference type="HOGENOM" id="CLU_005714_1_1_1"/>
<feature type="domain" description="RING-type" evidence="12">
    <location>
        <begin position="17"/>
        <end position="67"/>
    </location>
</feature>
<evidence type="ECO:0000256" key="8">
    <source>
        <dbReference type="ARBA" id="ARBA00023163"/>
    </source>
</evidence>
<dbReference type="eggNOG" id="KOG1952">
    <property type="taxonomic scope" value="Eukaryota"/>
</dbReference>
<evidence type="ECO:0000259" key="11">
    <source>
        <dbReference type="PROSITE" id="PS50016"/>
    </source>
</evidence>
<dbReference type="PANTHER" id="PTHR12360">
    <property type="entry name" value="NUCLEAR TRANSCRIPTION FACTOR, X-BOX BINDING 1 NFX1"/>
    <property type="match status" value="1"/>
</dbReference>
<dbReference type="Gene3D" id="3.30.1370.50">
    <property type="entry name" value="R3H-like domain"/>
    <property type="match status" value="1"/>
</dbReference>
<dbReference type="SMART" id="SM00393">
    <property type="entry name" value="R3H"/>
    <property type="match status" value="1"/>
</dbReference>
<keyword evidence="9" id="KW-0539">Nucleus</keyword>
<keyword evidence="16" id="KW-1185">Reference proteome</keyword>
<dbReference type="STRING" id="6412.T1G587"/>
<evidence type="ECO:0000256" key="9">
    <source>
        <dbReference type="ARBA" id="ARBA00023242"/>
    </source>
</evidence>
<feature type="domain" description="R3H" evidence="13">
    <location>
        <begin position="660"/>
        <end position="728"/>
    </location>
</feature>
<dbReference type="GO" id="GO:0000981">
    <property type="term" value="F:DNA-binding transcription factor activity, RNA polymerase II-specific"/>
    <property type="evidence" value="ECO:0000318"/>
    <property type="project" value="GO_Central"/>
</dbReference>
<evidence type="ECO:0000256" key="7">
    <source>
        <dbReference type="ARBA" id="ARBA00023015"/>
    </source>
</evidence>
<evidence type="ECO:0000256" key="2">
    <source>
        <dbReference type="ARBA" id="ARBA00007269"/>
    </source>
</evidence>
<dbReference type="Pfam" id="PF01424">
    <property type="entry name" value="R3H"/>
    <property type="match status" value="1"/>
</dbReference>
<name>T1G587_HELRO</name>
<evidence type="ECO:0000313" key="15">
    <source>
        <dbReference type="EnsemblMetazoa" id="HelroP83646"/>
    </source>
</evidence>
<dbReference type="EnsemblMetazoa" id="HelroT83646">
    <property type="protein sequence ID" value="HelroP83646"/>
    <property type="gene ID" value="HelroG83646"/>
</dbReference>
<dbReference type="AlphaFoldDB" id="T1G587"/>
<dbReference type="EMBL" id="KB097026">
    <property type="protein sequence ID" value="ESN99996.1"/>
    <property type="molecule type" value="Genomic_DNA"/>
</dbReference>
<dbReference type="GeneID" id="20216234"/>
<dbReference type="SUPFAM" id="SSF57850">
    <property type="entry name" value="RING/U-box"/>
    <property type="match status" value="1"/>
</dbReference>
<evidence type="ECO:0000313" key="16">
    <source>
        <dbReference type="Proteomes" id="UP000015101"/>
    </source>
</evidence>
<accession>T1G587</accession>
<dbReference type="InterPro" id="IPR001374">
    <property type="entry name" value="R3H_dom"/>
</dbReference>
<keyword evidence="3" id="KW-0479">Metal-binding</keyword>
<dbReference type="OMA" id="KCAAVCH"/>
<dbReference type="RefSeq" id="XP_009021923.1">
    <property type="nucleotide sequence ID" value="XM_009023675.1"/>
</dbReference>
<keyword evidence="5 10" id="KW-0863">Zinc-finger</keyword>
<dbReference type="InterPro" id="IPR019787">
    <property type="entry name" value="Znf_PHD-finger"/>
</dbReference>
<dbReference type="PROSITE" id="PS51061">
    <property type="entry name" value="R3H"/>
    <property type="match status" value="1"/>
</dbReference>
<dbReference type="EMBL" id="AMQM01005610">
    <property type="status" value="NOT_ANNOTATED_CDS"/>
    <property type="molecule type" value="Genomic_DNA"/>
</dbReference>
<dbReference type="Pfam" id="PF01422">
    <property type="entry name" value="zf-NF-X1"/>
    <property type="match status" value="6"/>
</dbReference>
<dbReference type="InParanoid" id="T1G587"/>
<dbReference type="GO" id="GO:0008270">
    <property type="term" value="F:zinc ion binding"/>
    <property type="evidence" value="ECO:0007669"/>
    <property type="project" value="UniProtKB-KW"/>
</dbReference>
<dbReference type="CDD" id="cd06008">
    <property type="entry name" value="NF-X1-zinc-finger"/>
    <property type="match status" value="5"/>
</dbReference>
<evidence type="ECO:0000259" key="13">
    <source>
        <dbReference type="PROSITE" id="PS51061"/>
    </source>
</evidence>
<dbReference type="KEGG" id="hro:HELRODRAFT_83646"/>
<dbReference type="OrthoDB" id="6512771at2759"/>
<dbReference type="InterPro" id="IPR001841">
    <property type="entry name" value="Znf_RING"/>
</dbReference>
<reference evidence="16" key="1">
    <citation type="submission" date="2012-12" db="EMBL/GenBank/DDBJ databases">
        <authorList>
            <person name="Hellsten U."/>
            <person name="Grimwood J."/>
            <person name="Chapman J.A."/>
            <person name="Shapiro H."/>
            <person name="Aerts A."/>
            <person name="Otillar R.P."/>
            <person name="Terry A.Y."/>
            <person name="Boore J.L."/>
            <person name="Simakov O."/>
            <person name="Marletaz F."/>
            <person name="Cho S.-J."/>
            <person name="Edsinger-Gonzales E."/>
            <person name="Havlak P."/>
            <person name="Kuo D.-H."/>
            <person name="Larsson T."/>
            <person name="Lv J."/>
            <person name="Arendt D."/>
            <person name="Savage R."/>
            <person name="Osoegawa K."/>
            <person name="de Jong P."/>
            <person name="Lindberg D.R."/>
            <person name="Seaver E.C."/>
            <person name="Weisblat D.A."/>
            <person name="Putnam N.H."/>
            <person name="Grigoriev I.V."/>
            <person name="Rokhsar D.S."/>
        </authorList>
    </citation>
    <scope>NUCLEOTIDE SEQUENCE</scope>
</reference>
<protein>
    <recommendedName>
        <fullName evidence="17">R3H domain-containing protein</fullName>
    </recommendedName>
</protein>
<dbReference type="GO" id="GO:0000977">
    <property type="term" value="F:RNA polymerase II transcription regulatory region sequence-specific DNA binding"/>
    <property type="evidence" value="ECO:0000318"/>
    <property type="project" value="GO_Central"/>
</dbReference>
<feature type="domain" description="PHD-type" evidence="11">
    <location>
        <begin position="14"/>
        <end position="69"/>
    </location>
</feature>
<dbReference type="PROSITE" id="PS50016">
    <property type="entry name" value="ZF_PHD_2"/>
    <property type="match status" value="1"/>
</dbReference>
<evidence type="ECO:0000256" key="6">
    <source>
        <dbReference type="ARBA" id="ARBA00022833"/>
    </source>
</evidence>
<dbReference type="FunCoup" id="T1G587">
    <property type="interactions" value="2160"/>
</dbReference>
<dbReference type="InterPro" id="IPR034078">
    <property type="entry name" value="NFX1_fam"/>
</dbReference>
<dbReference type="InterPro" id="IPR000967">
    <property type="entry name" value="Znf_NFX1"/>
</dbReference>
<dbReference type="CTD" id="20216234"/>
<keyword evidence="6" id="KW-0862">Zinc</keyword>
<evidence type="ECO:0000256" key="10">
    <source>
        <dbReference type="PROSITE-ProRule" id="PRU00175"/>
    </source>
</evidence>
<reference evidence="14 16" key="2">
    <citation type="journal article" date="2013" name="Nature">
        <title>Insights into bilaterian evolution from three spiralian genomes.</title>
        <authorList>
            <person name="Simakov O."/>
            <person name="Marletaz F."/>
            <person name="Cho S.J."/>
            <person name="Edsinger-Gonzales E."/>
            <person name="Havlak P."/>
            <person name="Hellsten U."/>
            <person name="Kuo D.H."/>
            <person name="Larsson T."/>
            <person name="Lv J."/>
            <person name="Arendt D."/>
            <person name="Savage R."/>
            <person name="Osoegawa K."/>
            <person name="de Jong P."/>
            <person name="Grimwood J."/>
            <person name="Chapman J.A."/>
            <person name="Shapiro H."/>
            <person name="Aerts A."/>
            <person name="Otillar R.P."/>
            <person name="Terry A.Y."/>
            <person name="Boore J.L."/>
            <person name="Grigoriev I.V."/>
            <person name="Lindberg D.R."/>
            <person name="Seaver E.C."/>
            <person name="Weisblat D.A."/>
            <person name="Putnam N.H."/>
            <person name="Rokhsar D.S."/>
        </authorList>
    </citation>
    <scope>NUCLEOTIDE SEQUENCE</scope>
</reference>
<dbReference type="GO" id="GO:0000122">
    <property type="term" value="P:negative regulation of transcription by RNA polymerase II"/>
    <property type="evidence" value="ECO:0000318"/>
    <property type="project" value="GO_Central"/>
</dbReference>
<evidence type="ECO:0000256" key="1">
    <source>
        <dbReference type="ARBA" id="ARBA00004123"/>
    </source>
</evidence>
<evidence type="ECO:0000256" key="5">
    <source>
        <dbReference type="ARBA" id="ARBA00022771"/>
    </source>
</evidence>
<evidence type="ECO:0000259" key="12">
    <source>
        <dbReference type="PROSITE" id="PS50089"/>
    </source>
</evidence>
<evidence type="ECO:0008006" key="17">
    <source>
        <dbReference type="Google" id="ProtNLM"/>
    </source>
</evidence>
<comment type="similarity">
    <text evidence="2">Belongs to the NFX1 family.</text>
</comment>
<organism evidence="15 16">
    <name type="scientific">Helobdella robusta</name>
    <name type="common">Californian leech</name>
    <dbReference type="NCBI Taxonomy" id="6412"/>
    <lineage>
        <taxon>Eukaryota</taxon>
        <taxon>Metazoa</taxon>
        <taxon>Spiralia</taxon>
        <taxon>Lophotrochozoa</taxon>
        <taxon>Annelida</taxon>
        <taxon>Clitellata</taxon>
        <taxon>Hirudinea</taxon>
        <taxon>Rhynchobdellida</taxon>
        <taxon>Glossiphoniidae</taxon>
        <taxon>Helobdella</taxon>
    </lineage>
</organism>
<evidence type="ECO:0000256" key="3">
    <source>
        <dbReference type="ARBA" id="ARBA00022723"/>
    </source>
</evidence>
<evidence type="ECO:0000313" key="14">
    <source>
        <dbReference type="EMBL" id="ESN99996.1"/>
    </source>
</evidence>
<evidence type="ECO:0000256" key="4">
    <source>
        <dbReference type="ARBA" id="ARBA00022737"/>
    </source>
</evidence>
<sequence>THTGLLEQQLTNATYECMVCCSAIRKDVAIWHCSTCFHIYHLYCIKKWANTGKNENDGKAWRCPACQNLNLVLPDKNYCFCGKMIDPPYSGYFTPHTCGDMCGKKRNAICKHPCNVPCHPGPCPPCTAMVNVACDCGKMKVNVKCSTAQNIKCQDACNRVLNCGQHHCGQSCHKPPCHSCQVKVERSCHCGQLNKQVLCGSSEYFISSYSCGQQCNKLLDCGNHKCLSICHDGPCDTCKLVPTLVTHCPCGKTQLGDIKCESGDLQGKSLRTSCLDRVPCCWKKCNKELECGELGSFHKCKNTCHTGPCPDCPESMSVVCRCQASSKLLTCKEFVLLKRRSLPVKCDNRCGSKMSCGRHRCCQNCCVDREHVCNVICAHKLTCGLHKCEEVCHKGRCPTCWRASFEELTCECGSEVIYPPVPCGTAPPICVKPCARVHPCTHPVQHKCHSEPSCPPCAILTQKLCMCGRETRANVPCFLQDVSCGRPCGKPLPCLVHNCAQLCHKAPCLDGGKIKCTQPCPAPRTACGHPCMAPCHVGQPCPPTKCKAQVVMRCECGRREEKMICLTGFFSTKDDYTRAAANIVASQLWNSQSIDLAVLKDVKNKNRFVASSLPCDDTCGIQRRNKALADALNIENANITNQLPGLTFSEFLRDFSRQNLKFVSEVEDVFIKIIKEAEKSKVGRKMHSFKVMPSNKRRLIHELAECYSIESESIDEEPHRSVIVTATKSVACLLN</sequence>
<dbReference type="SMART" id="SM00438">
    <property type="entry name" value="ZnF_NFX"/>
    <property type="match status" value="8"/>
</dbReference>
<reference evidence="15" key="3">
    <citation type="submission" date="2015-06" db="UniProtKB">
        <authorList>
            <consortium name="EnsemblMetazoa"/>
        </authorList>
    </citation>
    <scope>IDENTIFICATION</scope>
</reference>
<dbReference type="SUPFAM" id="SSF82708">
    <property type="entry name" value="R3H domain"/>
    <property type="match status" value="1"/>
</dbReference>
<proteinExistence type="inferred from homology"/>